<protein>
    <recommendedName>
        <fullName evidence="2">Agenet domain-containing protein</fullName>
    </recommendedName>
</protein>
<evidence type="ECO:0000313" key="4">
    <source>
        <dbReference type="Proteomes" id="UP001415857"/>
    </source>
</evidence>
<dbReference type="InterPro" id="IPR043151">
    <property type="entry name" value="BAH_sf"/>
</dbReference>
<feature type="domain" description="Agenet" evidence="2">
    <location>
        <begin position="270"/>
        <end position="328"/>
    </location>
</feature>
<organism evidence="3 4">
    <name type="scientific">Liquidambar formosana</name>
    <name type="common">Formosan gum</name>
    <dbReference type="NCBI Taxonomy" id="63359"/>
    <lineage>
        <taxon>Eukaryota</taxon>
        <taxon>Viridiplantae</taxon>
        <taxon>Streptophyta</taxon>
        <taxon>Embryophyta</taxon>
        <taxon>Tracheophyta</taxon>
        <taxon>Spermatophyta</taxon>
        <taxon>Magnoliopsida</taxon>
        <taxon>eudicotyledons</taxon>
        <taxon>Gunneridae</taxon>
        <taxon>Pentapetalae</taxon>
        <taxon>Saxifragales</taxon>
        <taxon>Altingiaceae</taxon>
        <taxon>Liquidambar</taxon>
    </lineage>
</organism>
<sequence>MSVISQLNPHPREVFITPHVQVISAECIDGPATVLTPKHYEKCLAVVPHTLSSGVYMCFRQLKNNKVKPFTLTKLRGYSNQAIFSFLSGSLASKQKVKCHKLNGQEEDDFTHEDPVRHDPKRKRSCKEHQRFETSGVTNSTPGSQITKCESAYPKLKFRLSRGPMGIKFVGPQTQTQTQPQCPLSFKVDEKIELLCQDSGIRGCWFRCKVLRTSQKHLKVQYDDVQDVEGSGNLEEWVPASRVAAPDKLSMRCPGRLTIRPRPSEDSRCCSFKVGAPVDAWWCDGWWEGVVTQVDISGKDSLQVYFPGEDKFQTLRKNDIRTSRDWVGNTWVDVKARPDIICDISATVSPGMKLPMSSTMGEASECGGSALLDHKVPIASKLEAVEEDKQELHGLLTSDDLLENVKQVNLRKQSCIGDGDGDDKCGGGDGGDDNGNAFKQDKSVLEEESESANQRYEAAEAI</sequence>
<dbReference type="Gene3D" id="2.30.30.490">
    <property type="match status" value="1"/>
</dbReference>
<dbReference type="AlphaFoldDB" id="A0AAP0N9S7"/>
<evidence type="ECO:0000259" key="2">
    <source>
        <dbReference type="SMART" id="SM00743"/>
    </source>
</evidence>
<dbReference type="CDD" id="cd20403">
    <property type="entry name" value="Tudor_Agenet_FMRP-like_rpt2"/>
    <property type="match status" value="1"/>
</dbReference>
<dbReference type="PANTHER" id="PTHR31917">
    <property type="entry name" value="AGENET DOMAIN-CONTAINING PROTEIN-RELATED"/>
    <property type="match status" value="1"/>
</dbReference>
<dbReference type="InterPro" id="IPR014002">
    <property type="entry name" value="Agenet_dom_plant"/>
</dbReference>
<dbReference type="Proteomes" id="UP001415857">
    <property type="component" value="Unassembled WGS sequence"/>
</dbReference>
<evidence type="ECO:0000256" key="1">
    <source>
        <dbReference type="SAM" id="MobiDB-lite"/>
    </source>
</evidence>
<dbReference type="InterPro" id="IPR008395">
    <property type="entry name" value="Agenet-like_dom"/>
</dbReference>
<keyword evidence="4" id="KW-1185">Reference proteome</keyword>
<reference evidence="3 4" key="1">
    <citation type="journal article" date="2024" name="Plant J.">
        <title>Genome sequences and population genomics reveal climatic adaptation and genomic divergence between two closely related sweetgum species.</title>
        <authorList>
            <person name="Xu W.Q."/>
            <person name="Ren C.Q."/>
            <person name="Zhang X.Y."/>
            <person name="Comes H.P."/>
            <person name="Liu X.H."/>
            <person name="Li Y.G."/>
            <person name="Kettle C.J."/>
            <person name="Jalonen R."/>
            <person name="Gaisberger H."/>
            <person name="Ma Y.Z."/>
            <person name="Qiu Y.X."/>
        </authorList>
    </citation>
    <scope>NUCLEOTIDE SEQUENCE [LARGE SCALE GENOMIC DNA]</scope>
    <source>
        <strain evidence="3">Hangzhou</strain>
    </source>
</reference>
<name>A0AAP0N9S7_LIQFO</name>
<proteinExistence type="predicted"/>
<evidence type="ECO:0000313" key="3">
    <source>
        <dbReference type="EMBL" id="KAK9268252.1"/>
    </source>
</evidence>
<accession>A0AAP0N9S7</accession>
<feature type="domain" description="Agenet" evidence="2">
    <location>
        <begin position="184"/>
        <end position="249"/>
    </location>
</feature>
<gene>
    <name evidence="3" type="ORF">L1049_010695</name>
</gene>
<comment type="caution">
    <text evidence="3">The sequence shown here is derived from an EMBL/GenBank/DDBJ whole genome shotgun (WGS) entry which is preliminary data.</text>
</comment>
<dbReference type="Pfam" id="PF05641">
    <property type="entry name" value="Agenet"/>
    <property type="match status" value="1"/>
</dbReference>
<dbReference type="SMART" id="SM00743">
    <property type="entry name" value="Agenet"/>
    <property type="match status" value="2"/>
</dbReference>
<dbReference type="PANTHER" id="PTHR31917:SF3">
    <property type="entry name" value="BROMO ADJACENT-LIKE DOMAIN PROTEIN"/>
    <property type="match status" value="1"/>
</dbReference>
<feature type="region of interest" description="Disordered" evidence="1">
    <location>
        <begin position="418"/>
        <end position="462"/>
    </location>
</feature>
<dbReference type="CDD" id="cd20405">
    <property type="entry name" value="Tudor_Agenet_AtDUF_rpt1_3"/>
    <property type="match status" value="1"/>
</dbReference>
<dbReference type="EMBL" id="JBBPBK010000016">
    <property type="protein sequence ID" value="KAK9268252.1"/>
    <property type="molecule type" value="Genomic_DNA"/>
</dbReference>